<evidence type="ECO:0000256" key="3">
    <source>
        <dbReference type="ARBA" id="ARBA00022475"/>
    </source>
</evidence>
<evidence type="ECO:0000256" key="10">
    <source>
        <dbReference type="SAM" id="Phobius"/>
    </source>
</evidence>
<proteinExistence type="inferred from homology"/>
<evidence type="ECO:0000256" key="6">
    <source>
        <dbReference type="ARBA" id="ARBA00022989"/>
    </source>
</evidence>
<dbReference type="InterPro" id="IPR001708">
    <property type="entry name" value="YidC/ALB3/OXA1/COX18"/>
</dbReference>
<evidence type="ECO:0000256" key="2">
    <source>
        <dbReference type="ARBA" id="ARBA00022448"/>
    </source>
</evidence>
<evidence type="ECO:0000313" key="13">
    <source>
        <dbReference type="Proteomes" id="UP000010466"/>
    </source>
</evidence>
<dbReference type="GO" id="GO:0032977">
    <property type="term" value="F:membrane insertase activity"/>
    <property type="evidence" value="ECO:0007669"/>
    <property type="project" value="InterPro"/>
</dbReference>
<dbReference type="Pfam" id="PF02096">
    <property type="entry name" value="60KD_IMP"/>
    <property type="match status" value="1"/>
</dbReference>
<dbReference type="AlphaFoldDB" id="L0RWV9"/>
<evidence type="ECO:0000256" key="5">
    <source>
        <dbReference type="ARBA" id="ARBA00022927"/>
    </source>
</evidence>
<comment type="subcellular location">
    <subcellularLocation>
        <location evidence="1">Cell membrane</location>
        <topology evidence="1">Multi-pass membrane protein</topology>
    </subcellularLocation>
    <subcellularLocation>
        <location evidence="9">Membrane</location>
        <topology evidence="9">Multi-pass membrane protein</topology>
    </subcellularLocation>
</comment>
<dbReference type="CDD" id="cd20070">
    <property type="entry name" value="5TM_YidC_Alb3"/>
    <property type="match status" value="1"/>
</dbReference>
<dbReference type="GO" id="GO:0005886">
    <property type="term" value="C:plasma membrane"/>
    <property type="evidence" value="ECO:0007669"/>
    <property type="project" value="UniProtKB-SubCell"/>
</dbReference>
<dbReference type="PANTHER" id="PTHR12428:SF65">
    <property type="entry name" value="CYTOCHROME C OXIDASE ASSEMBLY PROTEIN COX18, MITOCHONDRIAL"/>
    <property type="match status" value="1"/>
</dbReference>
<comment type="similarity">
    <text evidence="9">Belongs to the OXA1/ALB3/YidC family.</text>
</comment>
<dbReference type="Proteomes" id="UP000010466">
    <property type="component" value="Chromosome"/>
</dbReference>
<feature type="transmembrane region" description="Helical" evidence="10">
    <location>
        <begin position="602"/>
        <end position="624"/>
    </location>
</feature>
<keyword evidence="5" id="KW-0653">Protein transport</keyword>
<keyword evidence="13" id="KW-1185">Reference proteome</keyword>
<keyword evidence="2" id="KW-0813">Transport</keyword>
<dbReference type="InterPro" id="IPR028055">
    <property type="entry name" value="YidC/Oxa/ALB_C"/>
</dbReference>
<organism evidence="12 13">
    <name type="scientific">Mycoplasmopsis cynos (strain C142)</name>
    <name type="common">Mycoplasma cynos</name>
    <dbReference type="NCBI Taxonomy" id="1246955"/>
    <lineage>
        <taxon>Bacteria</taxon>
        <taxon>Bacillati</taxon>
        <taxon>Mycoplasmatota</taxon>
        <taxon>Mycoplasmoidales</taxon>
        <taxon>Metamycoplasmataceae</taxon>
        <taxon>Mycoplasmopsis</taxon>
    </lineage>
</organism>
<feature type="domain" description="Membrane insertase YidC/Oxa/ALB C-terminal" evidence="11">
    <location>
        <begin position="482"/>
        <end position="685"/>
    </location>
</feature>
<gene>
    <name evidence="12" type="primary">MCYN0870</name>
    <name evidence="12" type="ordered locus">MCYN_0870</name>
</gene>
<dbReference type="PATRIC" id="fig|1246955.3.peg.790"/>
<feature type="transmembrane region" description="Helical" evidence="10">
    <location>
        <begin position="40"/>
        <end position="60"/>
    </location>
</feature>
<evidence type="ECO:0000256" key="9">
    <source>
        <dbReference type="RuleBase" id="RU003945"/>
    </source>
</evidence>
<reference evidence="13" key="1">
    <citation type="journal article" date="2013" name="Genome Announc.">
        <title>Complete genome sequence of Mycoplasma cynos strain C142.</title>
        <authorList>
            <person name="Walker C.A."/>
            <person name="Mannering S.A."/>
            <person name="Shields S."/>
            <person name="Blake D.P."/>
            <person name="Brownlie J."/>
        </authorList>
    </citation>
    <scope>NUCLEOTIDE SEQUENCE [LARGE SCALE GENOMIC DNA]</scope>
    <source>
        <strain evidence="13">C142</strain>
    </source>
</reference>
<dbReference type="PANTHER" id="PTHR12428">
    <property type="entry name" value="OXA1"/>
    <property type="match status" value="1"/>
</dbReference>
<evidence type="ECO:0000256" key="1">
    <source>
        <dbReference type="ARBA" id="ARBA00004651"/>
    </source>
</evidence>
<keyword evidence="6 10" id="KW-1133">Transmembrane helix</keyword>
<keyword evidence="7 10" id="KW-0472">Membrane</keyword>
<feature type="transmembrane region" description="Helical" evidence="10">
    <location>
        <begin position="650"/>
        <end position="672"/>
    </location>
</feature>
<dbReference type="STRING" id="1246955.MCYN_0870"/>
<accession>L0RWV9</accession>
<keyword evidence="4 9" id="KW-0812">Transmembrane</keyword>
<feature type="transmembrane region" description="Helical" evidence="10">
    <location>
        <begin position="477"/>
        <end position="500"/>
    </location>
</feature>
<evidence type="ECO:0000313" key="12">
    <source>
        <dbReference type="EMBL" id="CCP24602.1"/>
    </source>
</evidence>
<sequence>MRNLGFMQKKELFNYFKNNANDPGEKRKDVFKKTWKIIKILLYLIAFSITLTGCVQSFVIKTSSNVGNSLEFYRKEEEIAPKVSTFKPEKIKNNINFYKNNGTIDNKKQIELSVDVLKLSADDNILIDNKEILSKLRNQVIAHGGQYGQSGSFSSAINLNISNEKLKSLKYNENGKQNKYNIVEKNGKLLFRNESEKQYSYVNDVEKSEIIILSYVPNATNNFISLKTHIEKTIDASGKEQQTTVADVDNDGKYTVSFITGLQKIGFVPKNKLTNIDLNNKDSINLLNRAFSRDILHTFYEYSFGKESEFIKRLNSITGSSFESFGDYLKKKVSEIKDRSTKISNNNTHELFKVSQEEYALIGIYQNLMISWITELGLAPNRNADANATKGWDDISTSENKYDLDKNISLEEYVENHNEKVKNNKFYTNISFAGDYAQKPITTWGQAWGYGPFYGLLVYPLSVIVQSLRQAMPELNGWGTIFAILIAVIFTRLIVLALSFKSTVMQSVQEGLRSKKAAIEAKYIGLENNKQMKIKKNQEIQALYSKYNINPMDQFANILLSMPIFFAMWRVIQSIPEIKQTFWLGINFSSVSWQKVTSGEFVYLWILIVTILVQLLSQLLPQLLNRKKNNRTMSISEKQALKKSERTQKIMMIIFTGITVLFSAGVQVYWLFGGLWQIGQVLAMHKLKKTKWFKNKYSKKLLKN</sequence>
<dbReference type="GO" id="GO:0015031">
    <property type="term" value="P:protein transport"/>
    <property type="evidence" value="ECO:0007669"/>
    <property type="project" value="UniProtKB-KW"/>
</dbReference>
<dbReference type="KEGG" id="mcy:MCYN_0870"/>
<feature type="transmembrane region" description="Helical" evidence="10">
    <location>
        <begin position="555"/>
        <end position="572"/>
    </location>
</feature>
<evidence type="ECO:0000256" key="8">
    <source>
        <dbReference type="ARBA" id="ARBA00023186"/>
    </source>
</evidence>
<evidence type="ECO:0000259" key="11">
    <source>
        <dbReference type="Pfam" id="PF02096"/>
    </source>
</evidence>
<protein>
    <recommendedName>
        <fullName evidence="11">Membrane insertase YidC/Oxa/ALB C-terminal domain-containing protein</fullName>
    </recommendedName>
</protein>
<dbReference type="NCBIfam" id="TIGR03592">
    <property type="entry name" value="yidC_oxa1_cterm"/>
    <property type="match status" value="1"/>
</dbReference>
<dbReference type="GO" id="GO:0051205">
    <property type="term" value="P:protein insertion into membrane"/>
    <property type="evidence" value="ECO:0007669"/>
    <property type="project" value="TreeGrafter"/>
</dbReference>
<evidence type="ECO:0000256" key="7">
    <source>
        <dbReference type="ARBA" id="ARBA00023136"/>
    </source>
</evidence>
<dbReference type="eggNOG" id="COG0706">
    <property type="taxonomic scope" value="Bacteria"/>
</dbReference>
<keyword evidence="8" id="KW-0143">Chaperone</keyword>
<dbReference type="EMBL" id="HF559394">
    <property type="protein sequence ID" value="CCP24602.1"/>
    <property type="molecule type" value="Genomic_DNA"/>
</dbReference>
<evidence type="ECO:0000256" key="4">
    <source>
        <dbReference type="ARBA" id="ARBA00022692"/>
    </source>
</evidence>
<dbReference type="NCBIfam" id="NF002567">
    <property type="entry name" value="PRK02201.1-2"/>
    <property type="match status" value="1"/>
</dbReference>
<dbReference type="HOGENOM" id="CLU_031187_0_0_14"/>
<name>L0RWV9_MYCC1</name>
<dbReference type="InterPro" id="IPR047196">
    <property type="entry name" value="YidC_ALB_C"/>
</dbReference>
<keyword evidence="3" id="KW-1003">Cell membrane</keyword>